<dbReference type="SUPFAM" id="SSF49899">
    <property type="entry name" value="Concanavalin A-like lectins/glucanases"/>
    <property type="match status" value="1"/>
</dbReference>
<evidence type="ECO:0000313" key="3">
    <source>
        <dbReference type="EMBL" id="CAF1367876.1"/>
    </source>
</evidence>
<dbReference type="Proteomes" id="UP000681720">
    <property type="component" value="Unassembled WGS sequence"/>
</dbReference>
<accession>A0A815ITK6</accession>
<dbReference type="Proteomes" id="UP000663834">
    <property type="component" value="Unassembled WGS sequence"/>
</dbReference>
<evidence type="ECO:0000313" key="4">
    <source>
        <dbReference type="EMBL" id="CAF2056195.1"/>
    </source>
</evidence>
<dbReference type="Proteomes" id="UP000663855">
    <property type="component" value="Unassembled WGS sequence"/>
</dbReference>
<sequence length="351" mass="38711">MVLRTICVFALIVTLEQYVAYASPRVASTVIRSTCDLNACRSEQSGACTCNSNCECLSLADSDDTGGLCVHRLISCTNITYCNDTAACGPGKLCIKSRHCGKQSVCIPEILDNEDLCSSKTDLRSRKSENTNNSYQDAKSLSAFWAFDSNTHDSFNNFNGIPVGRPMYAQSVLGKGASISFTQSSPQYVAILSDQLPLQRSSFTVEMWIYPTSLTNDDYGLFGHCSENSPNVCLHFVIRGLKLYCGFYANDVVGKTVLQVNAWSHVACVYNLITLTQQVWLNGVLDGSKYPAAPFQRSSSITTIGTTYNYWAPQYSPLMHHGFIGYIDEVRFEPRAKTAIEIMRSATHPSE</sequence>
<dbReference type="EMBL" id="CAJNOW010002960">
    <property type="protein sequence ID" value="CAF1367876.1"/>
    <property type="molecule type" value="Genomic_DNA"/>
</dbReference>
<feature type="chain" id="PRO_5036227825" evidence="1">
    <location>
        <begin position="23"/>
        <end position="351"/>
    </location>
</feature>
<proteinExistence type="predicted"/>
<dbReference type="Proteomes" id="UP000681967">
    <property type="component" value="Unassembled WGS sequence"/>
</dbReference>
<gene>
    <name evidence="5" type="ORF">BYL167_LOCUS872</name>
    <name evidence="2" type="ORF">CJN711_LOCUS4605</name>
    <name evidence="7" type="ORF">GIL414_LOCUS1898</name>
    <name evidence="3" type="ORF">KQP761_LOCUS8069</name>
    <name evidence="4" type="ORF">MBJ925_LOCUS14072</name>
    <name evidence="6" type="ORF">SMN809_LOCUS1532</name>
</gene>
<dbReference type="EMBL" id="CAJOBH010000111">
    <property type="protein sequence ID" value="CAF3761202.1"/>
    <property type="molecule type" value="Genomic_DNA"/>
</dbReference>
<dbReference type="Pfam" id="PF13385">
    <property type="entry name" value="Laminin_G_3"/>
    <property type="match status" value="1"/>
</dbReference>
<evidence type="ECO:0000313" key="8">
    <source>
        <dbReference type="Proteomes" id="UP000663834"/>
    </source>
</evidence>
<evidence type="ECO:0000313" key="2">
    <source>
        <dbReference type="EMBL" id="CAF1048014.1"/>
    </source>
</evidence>
<evidence type="ECO:0000313" key="6">
    <source>
        <dbReference type="EMBL" id="CAF3807492.1"/>
    </source>
</evidence>
<dbReference type="EMBL" id="CAJOBJ010000341">
    <property type="protein sequence ID" value="CAF3815558.1"/>
    <property type="molecule type" value="Genomic_DNA"/>
</dbReference>
<organism evidence="3 8">
    <name type="scientific">Rotaria magnacalcarata</name>
    <dbReference type="NCBI Taxonomy" id="392030"/>
    <lineage>
        <taxon>Eukaryota</taxon>
        <taxon>Metazoa</taxon>
        <taxon>Spiralia</taxon>
        <taxon>Gnathifera</taxon>
        <taxon>Rotifera</taxon>
        <taxon>Eurotatoria</taxon>
        <taxon>Bdelloidea</taxon>
        <taxon>Philodinida</taxon>
        <taxon>Philodinidae</taxon>
        <taxon>Rotaria</taxon>
    </lineage>
</organism>
<dbReference type="EMBL" id="CAJOBI010000241">
    <property type="protein sequence ID" value="CAF3807492.1"/>
    <property type="molecule type" value="Genomic_DNA"/>
</dbReference>
<comment type="caution">
    <text evidence="3">The sequence shown here is derived from an EMBL/GenBank/DDBJ whole genome shotgun (WGS) entry which is preliminary data.</text>
</comment>
<evidence type="ECO:0000313" key="7">
    <source>
        <dbReference type="EMBL" id="CAF3815558.1"/>
    </source>
</evidence>
<dbReference type="AlphaFoldDB" id="A0A815ITK6"/>
<dbReference type="EMBL" id="CAJNOV010001074">
    <property type="protein sequence ID" value="CAF1048014.1"/>
    <property type="molecule type" value="Genomic_DNA"/>
</dbReference>
<keyword evidence="1" id="KW-0732">Signal</keyword>
<name>A0A815ITK6_9BILA</name>
<dbReference type="InterPro" id="IPR013320">
    <property type="entry name" value="ConA-like_dom_sf"/>
</dbReference>
<dbReference type="OrthoDB" id="10063074at2759"/>
<dbReference type="Gene3D" id="2.60.120.200">
    <property type="match status" value="1"/>
</dbReference>
<reference evidence="3" key="1">
    <citation type="submission" date="2021-02" db="EMBL/GenBank/DDBJ databases">
        <authorList>
            <person name="Nowell W R."/>
        </authorList>
    </citation>
    <scope>NUCLEOTIDE SEQUENCE</scope>
</reference>
<protein>
    <submittedName>
        <fullName evidence="3">Uncharacterized protein</fullName>
    </submittedName>
</protein>
<dbReference type="EMBL" id="CAJNRE010006518">
    <property type="protein sequence ID" value="CAF2056195.1"/>
    <property type="molecule type" value="Genomic_DNA"/>
</dbReference>
<dbReference type="Proteomes" id="UP000663824">
    <property type="component" value="Unassembled WGS sequence"/>
</dbReference>
<evidence type="ECO:0000256" key="1">
    <source>
        <dbReference type="SAM" id="SignalP"/>
    </source>
</evidence>
<feature type="signal peptide" evidence="1">
    <location>
        <begin position="1"/>
        <end position="22"/>
    </location>
</feature>
<dbReference type="Proteomes" id="UP000676336">
    <property type="component" value="Unassembled WGS sequence"/>
</dbReference>
<evidence type="ECO:0000313" key="5">
    <source>
        <dbReference type="EMBL" id="CAF3761202.1"/>
    </source>
</evidence>